<dbReference type="Proteomes" id="UP001597440">
    <property type="component" value="Unassembled WGS sequence"/>
</dbReference>
<evidence type="ECO:0000313" key="1">
    <source>
        <dbReference type="EMBL" id="MFD2555137.1"/>
    </source>
</evidence>
<name>A0ABW5L1S7_9SPHI</name>
<accession>A0ABW5L1S7</accession>
<evidence type="ECO:0000313" key="2">
    <source>
        <dbReference type="Proteomes" id="UP001597440"/>
    </source>
</evidence>
<dbReference type="EMBL" id="JBHULD010000014">
    <property type="protein sequence ID" value="MFD2555137.1"/>
    <property type="molecule type" value="Genomic_DNA"/>
</dbReference>
<protein>
    <submittedName>
        <fullName evidence="1">Uncharacterized protein</fullName>
    </submittedName>
</protein>
<keyword evidence="2" id="KW-1185">Reference proteome</keyword>
<sequence length="170" mass="19641">MNWDVRVQNAIDMKRVTLLILLTTLSLTGYSQSGDNEDYLSLFKRSFAINFRLPKSLEDVGTSVFAIMKIGFNNKGEVDKLEFSDSAPKEFIEEMNRIKDKVNFHAIYKDLRISDPDIQVLVPIQLDAYKPSLGPLSVQKDVLDKLYLFKGKTITGSYLFYERISQQYFY</sequence>
<organism evidence="1 2">
    <name type="scientific">Sphingobacterium tabacisoli</name>
    <dbReference type="NCBI Taxonomy" id="2044855"/>
    <lineage>
        <taxon>Bacteria</taxon>
        <taxon>Pseudomonadati</taxon>
        <taxon>Bacteroidota</taxon>
        <taxon>Sphingobacteriia</taxon>
        <taxon>Sphingobacteriales</taxon>
        <taxon>Sphingobacteriaceae</taxon>
        <taxon>Sphingobacterium</taxon>
    </lineage>
</organism>
<comment type="caution">
    <text evidence="1">The sequence shown here is derived from an EMBL/GenBank/DDBJ whole genome shotgun (WGS) entry which is preliminary data.</text>
</comment>
<proteinExistence type="predicted"/>
<reference evidence="2" key="1">
    <citation type="journal article" date="2019" name="Int. J. Syst. Evol. Microbiol.">
        <title>The Global Catalogue of Microorganisms (GCM) 10K type strain sequencing project: providing services to taxonomists for standard genome sequencing and annotation.</title>
        <authorList>
            <consortium name="The Broad Institute Genomics Platform"/>
            <consortium name="The Broad Institute Genome Sequencing Center for Infectious Disease"/>
            <person name="Wu L."/>
            <person name="Ma J."/>
        </authorList>
    </citation>
    <scope>NUCLEOTIDE SEQUENCE [LARGE SCALE GENOMIC DNA]</scope>
    <source>
        <strain evidence="2">KCTC 52298</strain>
    </source>
</reference>
<gene>
    <name evidence="1" type="ORF">ACFSQW_12090</name>
</gene>